<dbReference type="Proteomes" id="UP001295444">
    <property type="component" value="Chromosome 04"/>
</dbReference>
<feature type="compositionally biased region" description="Basic and acidic residues" evidence="1">
    <location>
        <begin position="61"/>
        <end position="83"/>
    </location>
</feature>
<protein>
    <submittedName>
        <fullName evidence="2">Uncharacterized protein</fullName>
    </submittedName>
</protein>
<evidence type="ECO:0000313" key="2">
    <source>
        <dbReference type="EMBL" id="CAH2282011.1"/>
    </source>
</evidence>
<evidence type="ECO:0000313" key="3">
    <source>
        <dbReference type="Proteomes" id="UP001295444"/>
    </source>
</evidence>
<evidence type="ECO:0000256" key="1">
    <source>
        <dbReference type="SAM" id="MobiDB-lite"/>
    </source>
</evidence>
<sequence>MERGELDPFPPTQPAAEHTPNKWPVIPTATIPTKNHQPNKTPPPTHNTKHDHYRKNVRRATTKEKGHNDLLRGSFERRQTPKA</sequence>
<proteinExistence type="predicted"/>
<keyword evidence="3" id="KW-1185">Reference proteome</keyword>
<accession>A0AAD1RW54</accession>
<dbReference type="EMBL" id="OW240915">
    <property type="protein sequence ID" value="CAH2282011.1"/>
    <property type="molecule type" value="Genomic_DNA"/>
</dbReference>
<organism evidence="2 3">
    <name type="scientific">Pelobates cultripes</name>
    <name type="common">Western spadefoot toad</name>
    <dbReference type="NCBI Taxonomy" id="61616"/>
    <lineage>
        <taxon>Eukaryota</taxon>
        <taxon>Metazoa</taxon>
        <taxon>Chordata</taxon>
        <taxon>Craniata</taxon>
        <taxon>Vertebrata</taxon>
        <taxon>Euteleostomi</taxon>
        <taxon>Amphibia</taxon>
        <taxon>Batrachia</taxon>
        <taxon>Anura</taxon>
        <taxon>Pelobatoidea</taxon>
        <taxon>Pelobatidae</taxon>
        <taxon>Pelobates</taxon>
    </lineage>
</organism>
<name>A0AAD1RW54_PELCU</name>
<feature type="region of interest" description="Disordered" evidence="1">
    <location>
        <begin position="1"/>
        <end position="83"/>
    </location>
</feature>
<dbReference type="AlphaFoldDB" id="A0AAD1RW54"/>
<gene>
    <name evidence="2" type="ORF">PECUL_23A062111</name>
</gene>
<reference evidence="2" key="1">
    <citation type="submission" date="2022-03" db="EMBL/GenBank/DDBJ databases">
        <authorList>
            <person name="Alioto T."/>
            <person name="Alioto T."/>
            <person name="Gomez Garrido J."/>
        </authorList>
    </citation>
    <scope>NUCLEOTIDE SEQUENCE</scope>
</reference>
<feature type="compositionally biased region" description="Basic residues" evidence="1">
    <location>
        <begin position="47"/>
        <end position="60"/>
    </location>
</feature>